<dbReference type="EMBL" id="FOJT01000002">
    <property type="protein sequence ID" value="SFA92968.1"/>
    <property type="molecule type" value="Genomic_DNA"/>
</dbReference>
<keyword evidence="2" id="KW-0732">Signal</keyword>
<sequence length="151" mass="17427">MKTLKIIILGTFLLVFSFSKAQVSVNVNIGAPPVWGPVVTTEEYYYLPDINSYYDIHQSQFIYLNRGVWIRSASLPSRYRSYNLNTGYVVVLNDYHGQRPYSHYKKHKMKYYKSGNNWEKSRGNKVRHDNGNNHGNNHGNGNGKGNKKGKH</sequence>
<evidence type="ECO:0008006" key="5">
    <source>
        <dbReference type="Google" id="ProtNLM"/>
    </source>
</evidence>
<dbReference type="AlphaFoldDB" id="A0A1I0WXU3"/>
<protein>
    <recommendedName>
        <fullName evidence="5">YXWGXW repeat-containing protein</fullName>
    </recommendedName>
</protein>
<feature type="compositionally biased region" description="Basic and acidic residues" evidence="1">
    <location>
        <begin position="119"/>
        <end position="131"/>
    </location>
</feature>
<reference evidence="4" key="1">
    <citation type="submission" date="2016-10" db="EMBL/GenBank/DDBJ databases">
        <authorList>
            <person name="Varghese N."/>
            <person name="Submissions S."/>
        </authorList>
    </citation>
    <scope>NUCLEOTIDE SEQUENCE [LARGE SCALE GENOMIC DNA]</scope>
    <source>
        <strain evidence="4">DSM 21789</strain>
    </source>
</reference>
<evidence type="ECO:0000313" key="3">
    <source>
        <dbReference type="EMBL" id="SFA92968.1"/>
    </source>
</evidence>
<feature type="region of interest" description="Disordered" evidence="1">
    <location>
        <begin position="115"/>
        <end position="151"/>
    </location>
</feature>
<dbReference type="OrthoDB" id="799522at2"/>
<gene>
    <name evidence="3" type="ORF">SAMN05660845_1034</name>
</gene>
<evidence type="ECO:0000256" key="1">
    <source>
        <dbReference type="SAM" id="MobiDB-lite"/>
    </source>
</evidence>
<dbReference type="RefSeq" id="WP_091474634.1">
    <property type="nucleotide sequence ID" value="NZ_FOJT01000002.1"/>
</dbReference>
<evidence type="ECO:0000313" key="4">
    <source>
        <dbReference type="Proteomes" id="UP000199604"/>
    </source>
</evidence>
<feature type="chain" id="PRO_5011446601" description="YXWGXW repeat-containing protein" evidence="2">
    <location>
        <begin position="22"/>
        <end position="151"/>
    </location>
</feature>
<dbReference type="Proteomes" id="UP000199604">
    <property type="component" value="Unassembled WGS sequence"/>
</dbReference>
<proteinExistence type="predicted"/>
<accession>A0A1I0WXU3</accession>
<evidence type="ECO:0000256" key="2">
    <source>
        <dbReference type="SAM" id="SignalP"/>
    </source>
</evidence>
<keyword evidence="4" id="KW-1185">Reference proteome</keyword>
<feature type="signal peptide" evidence="2">
    <location>
        <begin position="1"/>
        <end position="21"/>
    </location>
</feature>
<dbReference type="STRING" id="498292.SAMN05660845_1034"/>
<name>A0A1I0WXU3_9FLAO</name>
<organism evidence="3 4">
    <name type="scientific">Flavobacterium swingsii</name>
    <dbReference type="NCBI Taxonomy" id="498292"/>
    <lineage>
        <taxon>Bacteria</taxon>
        <taxon>Pseudomonadati</taxon>
        <taxon>Bacteroidota</taxon>
        <taxon>Flavobacteriia</taxon>
        <taxon>Flavobacteriales</taxon>
        <taxon>Flavobacteriaceae</taxon>
        <taxon>Flavobacterium</taxon>
    </lineage>
</organism>